<keyword evidence="9" id="KW-1185">Reference proteome</keyword>
<dbReference type="EC" id="2.5.1.18" evidence="5"/>
<organism evidence="8 9">
    <name type="scientific">Cuscuta epithymum</name>
    <dbReference type="NCBI Taxonomy" id="186058"/>
    <lineage>
        <taxon>Eukaryota</taxon>
        <taxon>Viridiplantae</taxon>
        <taxon>Streptophyta</taxon>
        <taxon>Embryophyta</taxon>
        <taxon>Tracheophyta</taxon>
        <taxon>Spermatophyta</taxon>
        <taxon>Magnoliopsida</taxon>
        <taxon>eudicotyledons</taxon>
        <taxon>Gunneridae</taxon>
        <taxon>Pentapetalae</taxon>
        <taxon>asterids</taxon>
        <taxon>lamiids</taxon>
        <taxon>Solanales</taxon>
        <taxon>Convolvulaceae</taxon>
        <taxon>Cuscuteae</taxon>
        <taxon>Cuscuta</taxon>
        <taxon>Cuscuta subgen. Cuscuta</taxon>
    </lineage>
</organism>
<dbReference type="FunFam" id="3.40.30.10:FF:000044">
    <property type="entry name" value="Glutathione S-transferase GSTU6"/>
    <property type="match status" value="1"/>
</dbReference>
<dbReference type="GO" id="GO:0006749">
    <property type="term" value="P:glutathione metabolic process"/>
    <property type="evidence" value="ECO:0007669"/>
    <property type="project" value="InterPro"/>
</dbReference>
<dbReference type="Gene3D" id="1.20.1050.10">
    <property type="match status" value="1"/>
</dbReference>
<dbReference type="Gene3D" id="3.40.30.10">
    <property type="entry name" value="Glutaredoxin"/>
    <property type="match status" value="1"/>
</dbReference>
<sequence>MASDDFKLLGTKWSPYVLRVQVALNLKSLNYEFIEEKLYPKSELLLKLNPIYKKVPVLIHNDNPISESPIIVQYIDDVWVTSGPSIFPCDPYDRAVTKFWSFYIDDKVLPVLLEVSSVGDKAVKKEVIDDLVELLAPLEDVFKSCSKGGKFFGGDRIGYLDIALGSFVGWFKVIETFNDIKLFDDTRFSRLSKWIEDFAIDDAVINVMPSTEKLVELIKGSNKRSQPN</sequence>
<dbReference type="PROSITE" id="PS50405">
    <property type="entry name" value="GST_CTER"/>
    <property type="match status" value="1"/>
</dbReference>
<dbReference type="CDD" id="cd03058">
    <property type="entry name" value="GST_N_Tau"/>
    <property type="match status" value="1"/>
</dbReference>
<name>A0AAV0GGL8_9ASTE</name>
<evidence type="ECO:0000256" key="5">
    <source>
        <dbReference type="RuleBase" id="RU369102"/>
    </source>
</evidence>
<dbReference type="SUPFAM" id="SSF47616">
    <property type="entry name" value="GST C-terminal domain-like"/>
    <property type="match status" value="1"/>
</dbReference>
<evidence type="ECO:0000256" key="2">
    <source>
        <dbReference type="ARBA" id="ARBA00022679"/>
    </source>
</evidence>
<accession>A0AAV0GGL8</accession>
<dbReference type="Proteomes" id="UP001152523">
    <property type="component" value="Unassembled WGS sequence"/>
</dbReference>
<evidence type="ECO:0000259" key="6">
    <source>
        <dbReference type="PROSITE" id="PS50404"/>
    </source>
</evidence>
<protein>
    <recommendedName>
        <fullName evidence="5">Glutathione S-transferase</fullName>
        <ecNumber evidence="5">2.5.1.18</ecNumber>
    </recommendedName>
</protein>
<comment type="caution">
    <text evidence="8">The sequence shown here is derived from an EMBL/GenBank/DDBJ whole genome shotgun (WGS) entry which is preliminary data.</text>
</comment>
<dbReference type="SFLD" id="SFLDG00358">
    <property type="entry name" value="Main_(cytGST)"/>
    <property type="match status" value="1"/>
</dbReference>
<dbReference type="EMBL" id="CAMAPF010001109">
    <property type="protein sequence ID" value="CAH9146667.1"/>
    <property type="molecule type" value="Genomic_DNA"/>
</dbReference>
<dbReference type="InterPro" id="IPR036249">
    <property type="entry name" value="Thioredoxin-like_sf"/>
</dbReference>
<keyword evidence="5" id="KW-0963">Cytoplasm</keyword>
<dbReference type="AlphaFoldDB" id="A0AAV0GGL8"/>
<feature type="domain" description="GST C-terminal" evidence="7">
    <location>
        <begin position="90"/>
        <end position="221"/>
    </location>
</feature>
<dbReference type="SUPFAM" id="SSF52833">
    <property type="entry name" value="Thioredoxin-like"/>
    <property type="match status" value="1"/>
</dbReference>
<dbReference type="InterPro" id="IPR036282">
    <property type="entry name" value="Glutathione-S-Trfase_C_sf"/>
</dbReference>
<reference evidence="8" key="1">
    <citation type="submission" date="2022-07" db="EMBL/GenBank/DDBJ databases">
        <authorList>
            <person name="Macas J."/>
            <person name="Novak P."/>
            <person name="Neumann P."/>
        </authorList>
    </citation>
    <scope>NUCLEOTIDE SEQUENCE</scope>
</reference>
<dbReference type="Pfam" id="PF13410">
    <property type="entry name" value="GST_C_2"/>
    <property type="match status" value="1"/>
</dbReference>
<dbReference type="FunFam" id="1.20.1050.10:FF:000016">
    <property type="entry name" value="Glutathione S-transferase U9"/>
    <property type="match status" value="1"/>
</dbReference>
<dbReference type="GO" id="GO:0004364">
    <property type="term" value="F:glutathione transferase activity"/>
    <property type="evidence" value="ECO:0007669"/>
    <property type="project" value="UniProtKB-UniRule"/>
</dbReference>
<dbReference type="PROSITE" id="PS50404">
    <property type="entry name" value="GST_NTER"/>
    <property type="match status" value="1"/>
</dbReference>
<dbReference type="GO" id="GO:0005829">
    <property type="term" value="C:cytosol"/>
    <property type="evidence" value="ECO:0007669"/>
    <property type="project" value="UniProtKB-SubCell"/>
</dbReference>
<evidence type="ECO:0000259" key="7">
    <source>
        <dbReference type="PROSITE" id="PS50405"/>
    </source>
</evidence>
<feature type="domain" description="GST N-terminal" evidence="6">
    <location>
        <begin position="4"/>
        <end position="83"/>
    </location>
</feature>
<comment type="catalytic activity">
    <reaction evidence="4 5">
        <text>RX + glutathione = an S-substituted glutathione + a halide anion + H(+)</text>
        <dbReference type="Rhea" id="RHEA:16437"/>
        <dbReference type="ChEBI" id="CHEBI:15378"/>
        <dbReference type="ChEBI" id="CHEBI:16042"/>
        <dbReference type="ChEBI" id="CHEBI:17792"/>
        <dbReference type="ChEBI" id="CHEBI:57925"/>
        <dbReference type="ChEBI" id="CHEBI:90779"/>
        <dbReference type="EC" id="2.5.1.18"/>
    </reaction>
</comment>
<evidence type="ECO:0000256" key="3">
    <source>
        <dbReference type="ARBA" id="ARBA00025743"/>
    </source>
</evidence>
<evidence type="ECO:0000256" key="4">
    <source>
        <dbReference type="ARBA" id="ARBA00047960"/>
    </source>
</evidence>
<dbReference type="Pfam" id="PF02798">
    <property type="entry name" value="GST_N"/>
    <property type="match status" value="1"/>
</dbReference>
<evidence type="ECO:0000313" key="8">
    <source>
        <dbReference type="EMBL" id="CAH9146667.1"/>
    </source>
</evidence>
<dbReference type="InterPro" id="IPR045073">
    <property type="entry name" value="Omega/Tau-like"/>
</dbReference>
<comment type="subcellular location">
    <subcellularLocation>
        <location evidence="5">Cytoplasm</location>
        <location evidence="5">Cytosol</location>
    </subcellularLocation>
</comment>
<proteinExistence type="inferred from homology"/>
<dbReference type="InterPro" id="IPR004045">
    <property type="entry name" value="Glutathione_S-Trfase_N"/>
</dbReference>
<dbReference type="PANTHER" id="PTHR11260">
    <property type="entry name" value="GLUTATHIONE S-TRANSFERASE, GST, SUPERFAMILY, GST DOMAIN CONTAINING"/>
    <property type="match status" value="1"/>
</dbReference>
<dbReference type="PANTHER" id="PTHR11260:SF615">
    <property type="entry name" value="GLUTATHIONE S-TRANSFERASE U17"/>
    <property type="match status" value="1"/>
</dbReference>
<keyword evidence="2 5" id="KW-0808">Transferase</keyword>
<evidence type="ECO:0000256" key="1">
    <source>
        <dbReference type="ARBA" id="ARBA00022575"/>
    </source>
</evidence>
<gene>
    <name evidence="8" type="ORF">CEPIT_LOCUS43159</name>
</gene>
<dbReference type="GO" id="GO:0009407">
    <property type="term" value="P:toxin catabolic process"/>
    <property type="evidence" value="ECO:0007669"/>
    <property type="project" value="UniProtKB-ARBA"/>
</dbReference>
<comment type="similarity">
    <text evidence="3">Belongs to the GST superfamily. Tau family.</text>
</comment>
<dbReference type="SFLD" id="SFLDS00019">
    <property type="entry name" value="Glutathione_Transferase_(cytos"/>
    <property type="match status" value="1"/>
</dbReference>
<dbReference type="InterPro" id="IPR045074">
    <property type="entry name" value="GST_C_Tau"/>
</dbReference>
<dbReference type="InterPro" id="IPR010987">
    <property type="entry name" value="Glutathione-S-Trfase_C-like"/>
</dbReference>
<dbReference type="SFLD" id="SFLDG01152">
    <property type="entry name" value="Main.3:_Omega-_and_Tau-like"/>
    <property type="match status" value="1"/>
</dbReference>
<comment type="function">
    <text evidence="5">Is involved in the conjugation of reduced glutathione to a wide number of exogenous and endogenous hydrophobic electrophiles.</text>
</comment>
<evidence type="ECO:0000313" key="9">
    <source>
        <dbReference type="Proteomes" id="UP001152523"/>
    </source>
</evidence>
<dbReference type="InterPro" id="IPR040079">
    <property type="entry name" value="Glutathione_S-Trfase"/>
</dbReference>
<dbReference type="CDD" id="cd03185">
    <property type="entry name" value="GST_C_Tau"/>
    <property type="match status" value="1"/>
</dbReference>
<keyword evidence="1" id="KW-0216">Detoxification</keyword>